<name>A0A0A2TFW0_9BACI</name>
<evidence type="ECO:0000313" key="3">
    <source>
        <dbReference type="EMBL" id="KGP72986.1"/>
    </source>
</evidence>
<comment type="caution">
    <text evidence="3">The sequence shown here is derived from an EMBL/GenBank/DDBJ whole genome shotgun (WGS) entry which is preliminary data.</text>
</comment>
<dbReference type="OrthoDB" id="2691730at2"/>
<organism evidence="3 4">
    <name type="scientific">Pontibacillus yanchengensis Y32</name>
    <dbReference type="NCBI Taxonomy" id="1385514"/>
    <lineage>
        <taxon>Bacteria</taxon>
        <taxon>Bacillati</taxon>
        <taxon>Bacillota</taxon>
        <taxon>Bacilli</taxon>
        <taxon>Bacillales</taxon>
        <taxon>Bacillaceae</taxon>
        <taxon>Pontibacillus</taxon>
    </lineage>
</organism>
<feature type="compositionally biased region" description="Polar residues" evidence="1">
    <location>
        <begin position="57"/>
        <end position="69"/>
    </location>
</feature>
<gene>
    <name evidence="3" type="ORF">N782_08690</name>
</gene>
<feature type="region of interest" description="Disordered" evidence="1">
    <location>
        <begin position="57"/>
        <end position="102"/>
    </location>
</feature>
<dbReference type="InterPro" id="IPR003770">
    <property type="entry name" value="MLTG-like"/>
</dbReference>
<proteinExistence type="predicted"/>
<dbReference type="Proteomes" id="UP000030147">
    <property type="component" value="Unassembled WGS sequence"/>
</dbReference>
<keyword evidence="2" id="KW-0812">Transmembrane</keyword>
<keyword evidence="2" id="KW-0472">Membrane</keyword>
<keyword evidence="4" id="KW-1185">Reference proteome</keyword>
<dbReference type="eggNOG" id="COG1559">
    <property type="taxonomic scope" value="Bacteria"/>
</dbReference>
<evidence type="ECO:0008006" key="5">
    <source>
        <dbReference type="Google" id="ProtNLM"/>
    </source>
</evidence>
<feature type="transmembrane region" description="Helical" evidence="2">
    <location>
        <begin position="7"/>
        <end position="24"/>
    </location>
</feature>
<dbReference type="EMBL" id="AVBF01000020">
    <property type="protein sequence ID" value="KGP72986.1"/>
    <property type="molecule type" value="Genomic_DNA"/>
</dbReference>
<keyword evidence="2" id="KW-1133">Transmembrane helix</keyword>
<dbReference type="STRING" id="1385514.N782_08690"/>
<sequence>MKHAIRAYALGIFTATSLFTIVYFQSGEANDSGQTKPISEEEATNYLDKKGYHILSNSEYQSLQESQQNPKDKEKTNQTTSKQEEENTENSTKDSQEDESTTLIIKDGMYSKSISQELNEMGLVEDTKAFNQYLEMNDYSRYIQVGNYELKKDMTYEEIANAITNK</sequence>
<reference evidence="3 4" key="1">
    <citation type="journal article" date="2015" name="Stand. Genomic Sci.">
        <title>High quality draft genome sequence of the moderately halophilic bacterium Pontibacillus yanchengensis Y32(T) and comparison among Pontibacillus genomes.</title>
        <authorList>
            <person name="Huang J."/>
            <person name="Qiao Z.X."/>
            <person name="Tang J.W."/>
            <person name="Wang G."/>
        </authorList>
    </citation>
    <scope>NUCLEOTIDE SEQUENCE [LARGE SCALE GENOMIC DNA]</scope>
    <source>
        <strain evidence="3 4">Y32</strain>
    </source>
</reference>
<evidence type="ECO:0000313" key="4">
    <source>
        <dbReference type="Proteomes" id="UP000030147"/>
    </source>
</evidence>
<accession>A0A0A2TFW0</accession>
<evidence type="ECO:0000256" key="1">
    <source>
        <dbReference type="SAM" id="MobiDB-lite"/>
    </source>
</evidence>
<dbReference type="AlphaFoldDB" id="A0A0A2TFW0"/>
<dbReference type="RefSeq" id="WP_052111267.1">
    <property type="nucleotide sequence ID" value="NZ_AVBF01000020.1"/>
</dbReference>
<dbReference type="Gene3D" id="3.30.1490.480">
    <property type="entry name" value="Endolytic murein transglycosylase"/>
    <property type="match status" value="1"/>
</dbReference>
<protein>
    <recommendedName>
        <fullName evidence="5">Aminodeoxychorismate lyase</fullName>
    </recommendedName>
</protein>
<dbReference type="Pfam" id="PF02618">
    <property type="entry name" value="YceG"/>
    <property type="match status" value="1"/>
</dbReference>
<evidence type="ECO:0000256" key="2">
    <source>
        <dbReference type="SAM" id="Phobius"/>
    </source>
</evidence>